<proteinExistence type="predicted"/>
<feature type="transmembrane region" description="Helical" evidence="5">
    <location>
        <begin position="89"/>
        <end position="106"/>
    </location>
</feature>
<dbReference type="PANTHER" id="PTHR10361">
    <property type="entry name" value="SODIUM-BILE ACID COTRANSPORTER"/>
    <property type="match status" value="1"/>
</dbReference>
<comment type="caution">
    <text evidence="6">The sequence shown here is derived from an EMBL/GenBank/DDBJ whole genome shotgun (WGS) entry which is preliminary data.</text>
</comment>
<evidence type="ECO:0000256" key="4">
    <source>
        <dbReference type="ARBA" id="ARBA00023136"/>
    </source>
</evidence>
<keyword evidence="4 5" id="KW-0472">Membrane</keyword>
<dbReference type="InterPro" id="IPR002657">
    <property type="entry name" value="BilAc:Na_symport/Acr3"/>
</dbReference>
<evidence type="ECO:0000313" key="6">
    <source>
        <dbReference type="EMBL" id="MFC6955491.1"/>
    </source>
</evidence>
<keyword evidence="3 5" id="KW-1133">Transmembrane helix</keyword>
<reference evidence="6 7" key="1">
    <citation type="journal article" date="2019" name="Int. J. Syst. Evol. Microbiol.">
        <title>The Global Catalogue of Microorganisms (GCM) 10K type strain sequencing project: providing services to taxonomists for standard genome sequencing and annotation.</title>
        <authorList>
            <consortium name="The Broad Institute Genomics Platform"/>
            <consortium name="The Broad Institute Genome Sequencing Center for Infectious Disease"/>
            <person name="Wu L."/>
            <person name="Ma J."/>
        </authorList>
    </citation>
    <scope>NUCLEOTIDE SEQUENCE [LARGE SCALE GENOMIC DNA]</scope>
    <source>
        <strain evidence="6 7">GX26</strain>
    </source>
</reference>
<dbReference type="Proteomes" id="UP001596395">
    <property type="component" value="Unassembled WGS sequence"/>
</dbReference>
<name>A0ABD5VK88_9EURY</name>
<feature type="transmembrane region" description="Helical" evidence="5">
    <location>
        <begin position="186"/>
        <end position="207"/>
    </location>
</feature>
<evidence type="ECO:0000256" key="5">
    <source>
        <dbReference type="SAM" id="Phobius"/>
    </source>
</evidence>
<keyword evidence="2 5" id="KW-0812">Transmembrane</keyword>
<organism evidence="6 7">
    <name type="scientific">Halorubellus litoreus</name>
    <dbReference type="NCBI Taxonomy" id="755308"/>
    <lineage>
        <taxon>Archaea</taxon>
        <taxon>Methanobacteriati</taxon>
        <taxon>Methanobacteriota</taxon>
        <taxon>Stenosarchaea group</taxon>
        <taxon>Halobacteria</taxon>
        <taxon>Halobacteriales</taxon>
        <taxon>Halorubellaceae</taxon>
        <taxon>Halorubellus</taxon>
    </lineage>
</organism>
<dbReference type="RefSeq" id="WP_336352409.1">
    <property type="nucleotide sequence ID" value="NZ_JAZAQL010000006.1"/>
</dbReference>
<dbReference type="Gene3D" id="1.20.1530.20">
    <property type="match status" value="1"/>
</dbReference>
<feature type="transmembrane region" description="Helical" evidence="5">
    <location>
        <begin position="118"/>
        <end position="140"/>
    </location>
</feature>
<dbReference type="GO" id="GO:0016020">
    <property type="term" value="C:membrane"/>
    <property type="evidence" value="ECO:0007669"/>
    <property type="project" value="UniProtKB-SubCell"/>
</dbReference>
<dbReference type="PANTHER" id="PTHR10361:SF28">
    <property type="entry name" value="P3 PROTEIN-RELATED"/>
    <property type="match status" value="1"/>
</dbReference>
<keyword evidence="7" id="KW-1185">Reference proteome</keyword>
<dbReference type="Pfam" id="PF01758">
    <property type="entry name" value="SBF"/>
    <property type="match status" value="1"/>
</dbReference>
<evidence type="ECO:0000256" key="1">
    <source>
        <dbReference type="ARBA" id="ARBA00004141"/>
    </source>
</evidence>
<comment type="subcellular location">
    <subcellularLocation>
        <location evidence="1">Membrane</location>
        <topology evidence="1">Multi-pass membrane protein</topology>
    </subcellularLocation>
</comment>
<dbReference type="EMBL" id="JBHSXN010000006">
    <property type="protein sequence ID" value="MFC6955491.1"/>
    <property type="molecule type" value="Genomic_DNA"/>
</dbReference>
<gene>
    <name evidence="6" type="ORF">ACFQGB_21735</name>
</gene>
<sequence>MEWGSIVDDNLLWWVLAAVAVGVLVPELSVVTDYATPILAVMVGSVSLTLTVDRFRAVDGRGVAGALVGHVAMPALAFAIAVALDLSPALVAGFVVLGAVTPELVTPTMTELAGGDTALAMVVLVVAGVGATALVPLALATFVGDAVAVDSMAIIEGLALAVIAPMGAAIGLRHAFDERVGAHEDVYSSVSAVAVIVIIGGVAAANADLLRDAPALTAVVAAGALALNAAGYGLGYLVGTGGSRETKVATTLSVGMRDFAVAAALVVAAGFPTVATLPAVTFGVVELTTSALLAERLAST</sequence>
<accession>A0ABD5VK88</accession>
<evidence type="ECO:0000256" key="2">
    <source>
        <dbReference type="ARBA" id="ARBA00022692"/>
    </source>
</evidence>
<feature type="transmembrane region" description="Helical" evidence="5">
    <location>
        <begin position="12"/>
        <end position="28"/>
    </location>
</feature>
<feature type="transmembrane region" description="Helical" evidence="5">
    <location>
        <begin position="213"/>
        <end position="238"/>
    </location>
</feature>
<evidence type="ECO:0000313" key="7">
    <source>
        <dbReference type="Proteomes" id="UP001596395"/>
    </source>
</evidence>
<feature type="transmembrane region" description="Helical" evidence="5">
    <location>
        <begin position="259"/>
        <end position="285"/>
    </location>
</feature>
<evidence type="ECO:0000256" key="3">
    <source>
        <dbReference type="ARBA" id="ARBA00022989"/>
    </source>
</evidence>
<dbReference type="AlphaFoldDB" id="A0ABD5VK88"/>
<feature type="transmembrane region" description="Helical" evidence="5">
    <location>
        <begin position="152"/>
        <end position="174"/>
    </location>
</feature>
<dbReference type="InterPro" id="IPR038770">
    <property type="entry name" value="Na+/solute_symporter_sf"/>
</dbReference>
<protein>
    <submittedName>
        <fullName evidence="6">Bile acid:sodium symporter</fullName>
    </submittedName>
</protein>
<dbReference type="InterPro" id="IPR004710">
    <property type="entry name" value="Bilac:Na_transpt"/>
</dbReference>
<feature type="transmembrane region" description="Helical" evidence="5">
    <location>
        <begin position="64"/>
        <end position="83"/>
    </location>
</feature>